<dbReference type="PROSITE" id="PS50097">
    <property type="entry name" value="BTB"/>
    <property type="match status" value="1"/>
</dbReference>
<dbReference type="InterPro" id="IPR000210">
    <property type="entry name" value="BTB/POZ_dom"/>
</dbReference>
<sequence length="365" mass="39896">MAAAVSPAQEPVQVTCAEFILSVTVPNFSSVFVMTEPAEQRKQFSNCIRITELGMKDADGTFYLAILYSETPDKPKRFRISVGRWATTKGLFTVDVVLRVPNAKWERIHRDVVSPGKLQYQIVAQEHISQADLLDPMKMFLTKDSLTITAHVQLTVGSRPLGCPDRMKETALANYSALLSDKSRCDFTLLSADGEEFPVHRSIISCHSPVLAAMLTHDTAENQTGRCVMANITGSALKALLDYIYHGKVELVAATADTLLTAADMYELLPLKNLCLELMSRDLTLANAARLLVLADQHDCAALKATVLAFLKRGGNTVEFVQNGGVSELLSYGGGRGQLLVEEVMTAVAAPVGSKKRTLTDYWKA</sequence>
<organism evidence="6 7">
    <name type="scientific">Hypsibius exemplaris</name>
    <name type="common">Freshwater tardigrade</name>
    <dbReference type="NCBI Taxonomy" id="2072580"/>
    <lineage>
        <taxon>Eukaryota</taxon>
        <taxon>Metazoa</taxon>
        <taxon>Ecdysozoa</taxon>
        <taxon>Tardigrada</taxon>
        <taxon>Eutardigrada</taxon>
        <taxon>Parachela</taxon>
        <taxon>Hypsibioidea</taxon>
        <taxon>Hypsibiidae</taxon>
        <taxon>Hypsibius</taxon>
    </lineage>
</organism>
<dbReference type="Pfam" id="PF00651">
    <property type="entry name" value="BTB"/>
    <property type="match status" value="1"/>
</dbReference>
<feature type="domain" description="BTB" evidence="5">
    <location>
        <begin position="185"/>
        <end position="253"/>
    </location>
</feature>
<dbReference type="InterPro" id="IPR056423">
    <property type="entry name" value="BACK_BPM_SPOP"/>
</dbReference>
<keyword evidence="4" id="KW-0539">Nucleus</keyword>
<dbReference type="EMBL" id="MTYJ01000025">
    <property type="protein sequence ID" value="OQV21080.1"/>
    <property type="molecule type" value="Genomic_DNA"/>
</dbReference>
<dbReference type="InterPro" id="IPR011333">
    <property type="entry name" value="SKP1/BTB/POZ_sf"/>
</dbReference>
<comment type="similarity">
    <text evidence="2">Belongs to the Tdpoz family.</text>
</comment>
<comment type="caution">
    <text evidence="6">The sequence shown here is derived from an EMBL/GenBank/DDBJ whole genome shotgun (WGS) entry which is preliminary data.</text>
</comment>
<dbReference type="CDD" id="cd18186">
    <property type="entry name" value="BTB_POZ_ZBTB_KLHL-like"/>
    <property type="match status" value="1"/>
</dbReference>
<proteinExistence type="inferred from homology"/>
<keyword evidence="7" id="KW-1185">Reference proteome</keyword>
<dbReference type="Proteomes" id="UP000192578">
    <property type="component" value="Unassembled WGS sequence"/>
</dbReference>
<evidence type="ECO:0000313" key="7">
    <source>
        <dbReference type="Proteomes" id="UP000192578"/>
    </source>
</evidence>
<reference evidence="7" key="1">
    <citation type="submission" date="2017-01" db="EMBL/GenBank/DDBJ databases">
        <title>Comparative genomics of anhydrobiosis in the tardigrade Hypsibius dujardini.</title>
        <authorList>
            <person name="Yoshida Y."/>
            <person name="Koutsovoulos G."/>
            <person name="Laetsch D."/>
            <person name="Stevens L."/>
            <person name="Kumar S."/>
            <person name="Horikawa D."/>
            <person name="Ishino K."/>
            <person name="Komine S."/>
            <person name="Tomita M."/>
            <person name="Blaxter M."/>
            <person name="Arakawa K."/>
        </authorList>
    </citation>
    <scope>NUCLEOTIDE SEQUENCE [LARGE SCALE GENOMIC DNA]</scope>
    <source>
        <strain evidence="7">Z151</strain>
    </source>
</reference>
<keyword evidence="3" id="KW-0833">Ubl conjugation pathway</keyword>
<comment type="subcellular location">
    <subcellularLocation>
        <location evidence="1">Nucleus</location>
    </subcellularLocation>
</comment>
<evidence type="ECO:0000256" key="3">
    <source>
        <dbReference type="ARBA" id="ARBA00022786"/>
    </source>
</evidence>
<accession>A0A1W0X0U6</accession>
<dbReference type="SMART" id="SM00225">
    <property type="entry name" value="BTB"/>
    <property type="match status" value="1"/>
</dbReference>
<name>A0A1W0X0U6_HYPEX</name>
<dbReference type="Gene3D" id="6.10.250.3030">
    <property type="match status" value="1"/>
</dbReference>
<evidence type="ECO:0000256" key="4">
    <source>
        <dbReference type="ARBA" id="ARBA00023242"/>
    </source>
</evidence>
<dbReference type="Pfam" id="PF24570">
    <property type="entry name" value="BACK_BPM_SPOP"/>
    <property type="match status" value="1"/>
</dbReference>
<dbReference type="OrthoDB" id="10249567at2759"/>
<evidence type="ECO:0000256" key="2">
    <source>
        <dbReference type="ARBA" id="ARBA00010846"/>
    </source>
</evidence>
<dbReference type="PANTHER" id="PTHR24413">
    <property type="entry name" value="SPECKLE-TYPE POZ PROTEIN"/>
    <property type="match status" value="1"/>
</dbReference>
<dbReference type="GO" id="GO:0005634">
    <property type="term" value="C:nucleus"/>
    <property type="evidence" value="ECO:0007669"/>
    <property type="project" value="UniProtKB-SubCell"/>
</dbReference>
<protein>
    <recommendedName>
        <fullName evidence="5">BTB domain-containing protein</fullName>
    </recommendedName>
</protein>
<evidence type="ECO:0000256" key="1">
    <source>
        <dbReference type="ARBA" id="ARBA00004123"/>
    </source>
</evidence>
<dbReference type="AlphaFoldDB" id="A0A1W0X0U6"/>
<gene>
    <name evidence="6" type="ORF">BV898_04844</name>
</gene>
<evidence type="ECO:0000313" key="6">
    <source>
        <dbReference type="EMBL" id="OQV21080.1"/>
    </source>
</evidence>
<dbReference type="Gene3D" id="3.30.710.10">
    <property type="entry name" value="Potassium Channel Kv1.1, Chain A"/>
    <property type="match status" value="1"/>
</dbReference>
<dbReference type="SUPFAM" id="SSF54695">
    <property type="entry name" value="POZ domain"/>
    <property type="match status" value="1"/>
</dbReference>
<evidence type="ECO:0000259" key="5">
    <source>
        <dbReference type="PROSITE" id="PS50097"/>
    </source>
</evidence>